<protein>
    <submittedName>
        <fullName evidence="7">SulP family sulfate permease</fullName>
    </submittedName>
</protein>
<dbReference type="Pfam" id="PF00916">
    <property type="entry name" value="Sulfate_transp"/>
    <property type="match status" value="1"/>
</dbReference>
<dbReference type="InterPro" id="IPR002645">
    <property type="entry name" value="STAS_dom"/>
</dbReference>
<feature type="transmembrane region" description="Helical" evidence="5">
    <location>
        <begin position="53"/>
        <end position="79"/>
    </location>
</feature>
<evidence type="ECO:0000256" key="2">
    <source>
        <dbReference type="ARBA" id="ARBA00022692"/>
    </source>
</evidence>
<sequence>MNGRRLLPFLNWPRPSVAGLLADAGAGIAVGLVLIPQALAYARLAGMPAPTGLYAALLPGIVGVLWGSSPLLAAGPVALTSLLTFGALQPFAVPGTVEWVGVAVWLALYAGLIQFGLGALRLGAIANLVSGPTITGFINAAALIIVASQLPALLGLPSGLDTSWPARTLTVLAERPLATAGSAAFGLGAVLLLFALRRYRPRQPGVLYVCVLGIVVSHYGGFAELGGSVVGPVGGGLPEFALPPALDFEQHRALLPAALIVALVSFTEAMSSARTLARKRGERWDEDQELIGQGLAKIASGLSGAFPVSGSFSRSALNLYAGARSGWSALFASLCVLLCLLWGMDYLQPLPQAVLAAVIIVPVLGLVDVAAMRRLWRISPDDGLVAAIAFAATLFSVPHLHWGVFAGFMASMIASLYRRSQPRIVELGMLPDGRLRERSRYGLGPIAPDLLAVRPDTAIVYVTAALIEDFILDRLHAGVRHVLLVGSAVNDLDATGLDMLLQLRANLAERGVTLYLCALKRPVWELLEHAGAADVFGRRQCFRTEREAITALRAGPARSDGHGA</sequence>
<accession>A0A4R2L818</accession>
<dbReference type="GO" id="GO:0016020">
    <property type="term" value="C:membrane"/>
    <property type="evidence" value="ECO:0007669"/>
    <property type="project" value="UniProtKB-SubCell"/>
</dbReference>
<dbReference type="EMBL" id="SLWY01000008">
    <property type="protein sequence ID" value="TCO81487.1"/>
    <property type="molecule type" value="Genomic_DNA"/>
</dbReference>
<dbReference type="InterPro" id="IPR011547">
    <property type="entry name" value="SLC26A/SulP_dom"/>
</dbReference>
<dbReference type="Pfam" id="PF01740">
    <property type="entry name" value="STAS"/>
    <property type="match status" value="1"/>
</dbReference>
<evidence type="ECO:0000313" key="7">
    <source>
        <dbReference type="EMBL" id="TCO81487.1"/>
    </source>
</evidence>
<keyword evidence="4 5" id="KW-0472">Membrane</keyword>
<keyword evidence="8" id="KW-1185">Reference proteome</keyword>
<feature type="transmembrane region" description="Helical" evidence="5">
    <location>
        <begin position="99"/>
        <end position="122"/>
    </location>
</feature>
<dbReference type="GO" id="GO:0055085">
    <property type="term" value="P:transmembrane transport"/>
    <property type="evidence" value="ECO:0007669"/>
    <property type="project" value="InterPro"/>
</dbReference>
<dbReference type="Proteomes" id="UP000295765">
    <property type="component" value="Unassembled WGS sequence"/>
</dbReference>
<feature type="transmembrane region" description="Helical" evidence="5">
    <location>
        <begin position="253"/>
        <end position="273"/>
    </location>
</feature>
<evidence type="ECO:0000313" key="8">
    <source>
        <dbReference type="Proteomes" id="UP000295765"/>
    </source>
</evidence>
<dbReference type="Gene3D" id="3.30.750.24">
    <property type="entry name" value="STAS domain"/>
    <property type="match status" value="1"/>
</dbReference>
<dbReference type="InterPro" id="IPR001902">
    <property type="entry name" value="SLC26A/SulP_fam"/>
</dbReference>
<dbReference type="OrthoDB" id="9769739at2"/>
<keyword evidence="2 5" id="KW-0812">Transmembrane</keyword>
<dbReference type="AlphaFoldDB" id="A0A4R2L818"/>
<reference evidence="7 8" key="1">
    <citation type="submission" date="2019-03" db="EMBL/GenBank/DDBJ databases">
        <title>Genomic Encyclopedia of Type Strains, Phase IV (KMG-IV): sequencing the most valuable type-strain genomes for metagenomic binning, comparative biology and taxonomic classification.</title>
        <authorList>
            <person name="Goeker M."/>
        </authorList>
    </citation>
    <scope>NUCLEOTIDE SEQUENCE [LARGE SCALE GENOMIC DNA]</scope>
    <source>
        <strain evidence="7 8">DSM 25287</strain>
    </source>
</reference>
<feature type="transmembrane region" description="Helical" evidence="5">
    <location>
        <begin position="206"/>
        <end position="233"/>
    </location>
</feature>
<feature type="transmembrane region" description="Helical" evidence="5">
    <location>
        <begin position="20"/>
        <end position="41"/>
    </location>
</feature>
<evidence type="ECO:0000259" key="6">
    <source>
        <dbReference type="PROSITE" id="PS50801"/>
    </source>
</evidence>
<dbReference type="PANTHER" id="PTHR11814">
    <property type="entry name" value="SULFATE TRANSPORTER"/>
    <property type="match status" value="1"/>
</dbReference>
<evidence type="ECO:0000256" key="4">
    <source>
        <dbReference type="ARBA" id="ARBA00023136"/>
    </source>
</evidence>
<dbReference type="SUPFAM" id="SSF52091">
    <property type="entry name" value="SpoIIaa-like"/>
    <property type="match status" value="1"/>
</dbReference>
<comment type="subcellular location">
    <subcellularLocation>
        <location evidence="1">Membrane</location>
        <topology evidence="1">Multi-pass membrane protein</topology>
    </subcellularLocation>
</comment>
<feature type="transmembrane region" description="Helical" evidence="5">
    <location>
        <begin position="384"/>
        <end position="417"/>
    </location>
</feature>
<evidence type="ECO:0000256" key="5">
    <source>
        <dbReference type="SAM" id="Phobius"/>
    </source>
</evidence>
<proteinExistence type="predicted"/>
<evidence type="ECO:0000256" key="3">
    <source>
        <dbReference type="ARBA" id="ARBA00022989"/>
    </source>
</evidence>
<dbReference type="RefSeq" id="WP_132541452.1">
    <property type="nucleotide sequence ID" value="NZ_SLWY01000008.1"/>
</dbReference>
<gene>
    <name evidence="7" type="ORF">EV699_108118</name>
</gene>
<feature type="transmembrane region" description="Helical" evidence="5">
    <location>
        <begin position="176"/>
        <end position="194"/>
    </location>
</feature>
<comment type="caution">
    <text evidence="7">The sequence shown here is derived from an EMBL/GenBank/DDBJ whole genome shotgun (WGS) entry which is preliminary data.</text>
</comment>
<evidence type="ECO:0000256" key="1">
    <source>
        <dbReference type="ARBA" id="ARBA00004141"/>
    </source>
</evidence>
<organism evidence="7 8">
    <name type="scientific">Plasticicumulans lactativorans</name>
    <dbReference type="NCBI Taxonomy" id="1133106"/>
    <lineage>
        <taxon>Bacteria</taxon>
        <taxon>Pseudomonadati</taxon>
        <taxon>Pseudomonadota</taxon>
        <taxon>Gammaproteobacteria</taxon>
        <taxon>Candidatus Competibacteraceae</taxon>
        <taxon>Plasticicumulans</taxon>
    </lineage>
</organism>
<dbReference type="InterPro" id="IPR036513">
    <property type="entry name" value="STAS_dom_sf"/>
</dbReference>
<keyword evidence="3 5" id="KW-1133">Transmembrane helix</keyword>
<name>A0A4R2L818_9GAMM</name>
<feature type="transmembrane region" description="Helical" evidence="5">
    <location>
        <begin position="134"/>
        <end position="156"/>
    </location>
</feature>
<feature type="domain" description="STAS" evidence="6">
    <location>
        <begin position="448"/>
        <end position="552"/>
    </location>
</feature>
<dbReference type="CDD" id="cd07042">
    <property type="entry name" value="STAS_SulP_like_sulfate_transporter"/>
    <property type="match status" value="1"/>
</dbReference>
<feature type="transmembrane region" description="Helical" evidence="5">
    <location>
        <begin position="350"/>
        <end position="372"/>
    </location>
</feature>
<feature type="transmembrane region" description="Helical" evidence="5">
    <location>
        <begin position="327"/>
        <end position="344"/>
    </location>
</feature>
<dbReference type="PROSITE" id="PS50801">
    <property type="entry name" value="STAS"/>
    <property type="match status" value="1"/>
</dbReference>